<dbReference type="InterPro" id="IPR004045">
    <property type="entry name" value="Glutathione_S-Trfase_N"/>
</dbReference>
<dbReference type="VEuPathDB" id="FungiDB:ASPWEDRAFT_41046"/>
<evidence type="ECO:0000313" key="4">
    <source>
        <dbReference type="EMBL" id="OJJ35804.1"/>
    </source>
</evidence>
<feature type="domain" description="GST C-terminal" evidence="3">
    <location>
        <begin position="88"/>
        <end position="225"/>
    </location>
</feature>
<dbReference type="InterPro" id="IPR004046">
    <property type="entry name" value="GST_C"/>
</dbReference>
<comment type="similarity">
    <text evidence="1">Belongs to the GST superfamily.</text>
</comment>
<evidence type="ECO:0000256" key="1">
    <source>
        <dbReference type="ARBA" id="ARBA00007409"/>
    </source>
</evidence>
<dbReference type="CDD" id="cd03046">
    <property type="entry name" value="GST_N_GTT1_like"/>
    <property type="match status" value="1"/>
</dbReference>
<evidence type="ECO:0000259" key="2">
    <source>
        <dbReference type="PROSITE" id="PS50404"/>
    </source>
</evidence>
<dbReference type="InterPro" id="IPR036282">
    <property type="entry name" value="Glutathione-S-Trfase_C_sf"/>
</dbReference>
<sequence length="225" mass="25407">MASLTLHHLQRSQSERILWLLEELNIPYNLTIHKRDPLLAPPSLKAIHPQGSAPVIVDGDLILSESMAITNYILSKYAPNNTLTPPPSDPSYPAYLYWLYFTLCTLQPACSTAMFVYFDPNIPDDAPGRSFPRQRLQKNIALVEKRLGESQFLAGDSFTLADLMALWCFTTQRTFLPWNLSPYPNIVAYVQRLTGREAYQRAMDKGDHGLPILNGLEPGEKKAVF</sequence>
<dbReference type="PANTHER" id="PTHR44051:SF9">
    <property type="entry name" value="GLUTATHIONE S-TRANSFERASE 1"/>
    <property type="match status" value="1"/>
</dbReference>
<evidence type="ECO:0000259" key="3">
    <source>
        <dbReference type="PROSITE" id="PS50405"/>
    </source>
</evidence>
<dbReference type="SUPFAM" id="SSF47616">
    <property type="entry name" value="GST C-terminal domain-like"/>
    <property type="match status" value="1"/>
</dbReference>
<dbReference type="Proteomes" id="UP000184383">
    <property type="component" value="Unassembled WGS sequence"/>
</dbReference>
<dbReference type="PANTHER" id="PTHR44051">
    <property type="entry name" value="GLUTATHIONE S-TRANSFERASE-RELATED"/>
    <property type="match status" value="1"/>
</dbReference>
<dbReference type="SFLD" id="SFLDS00019">
    <property type="entry name" value="Glutathione_Transferase_(cytos"/>
    <property type="match status" value="1"/>
</dbReference>
<evidence type="ECO:0008006" key="6">
    <source>
        <dbReference type="Google" id="ProtNLM"/>
    </source>
</evidence>
<dbReference type="SFLD" id="SFLDG01150">
    <property type="entry name" value="Main.1:_Beta-like"/>
    <property type="match status" value="1"/>
</dbReference>
<dbReference type="SFLD" id="SFLDG00358">
    <property type="entry name" value="Main_(cytGST)"/>
    <property type="match status" value="1"/>
</dbReference>
<dbReference type="InterPro" id="IPR040079">
    <property type="entry name" value="Glutathione_S-Trfase"/>
</dbReference>
<dbReference type="GeneID" id="63751301"/>
<dbReference type="EMBL" id="KV878212">
    <property type="protein sequence ID" value="OJJ35804.1"/>
    <property type="molecule type" value="Genomic_DNA"/>
</dbReference>
<dbReference type="Pfam" id="PF00043">
    <property type="entry name" value="GST_C"/>
    <property type="match status" value="1"/>
</dbReference>
<dbReference type="RefSeq" id="XP_040689480.1">
    <property type="nucleotide sequence ID" value="XM_040835453.1"/>
</dbReference>
<evidence type="ECO:0000313" key="5">
    <source>
        <dbReference type="Proteomes" id="UP000184383"/>
    </source>
</evidence>
<dbReference type="Pfam" id="PF13409">
    <property type="entry name" value="GST_N_2"/>
    <property type="match status" value="1"/>
</dbReference>
<name>A0A1L9RLN4_ASPWE</name>
<dbReference type="Gene3D" id="3.40.30.10">
    <property type="entry name" value="Glutaredoxin"/>
    <property type="match status" value="1"/>
</dbReference>
<dbReference type="InterPro" id="IPR010987">
    <property type="entry name" value="Glutathione-S-Trfase_C-like"/>
</dbReference>
<proteinExistence type="inferred from homology"/>
<keyword evidence="5" id="KW-1185">Reference proteome</keyword>
<dbReference type="PROSITE" id="PS50404">
    <property type="entry name" value="GST_NTER"/>
    <property type="match status" value="1"/>
</dbReference>
<reference evidence="5" key="1">
    <citation type="journal article" date="2017" name="Genome Biol.">
        <title>Comparative genomics reveals high biological diversity and specific adaptations in the industrially and medically important fungal genus Aspergillus.</title>
        <authorList>
            <person name="de Vries R.P."/>
            <person name="Riley R."/>
            <person name="Wiebenga A."/>
            <person name="Aguilar-Osorio G."/>
            <person name="Amillis S."/>
            <person name="Uchima C.A."/>
            <person name="Anderluh G."/>
            <person name="Asadollahi M."/>
            <person name="Askin M."/>
            <person name="Barry K."/>
            <person name="Battaglia E."/>
            <person name="Bayram O."/>
            <person name="Benocci T."/>
            <person name="Braus-Stromeyer S.A."/>
            <person name="Caldana C."/>
            <person name="Canovas D."/>
            <person name="Cerqueira G.C."/>
            <person name="Chen F."/>
            <person name="Chen W."/>
            <person name="Choi C."/>
            <person name="Clum A."/>
            <person name="Dos Santos R.A."/>
            <person name="Damasio A.R."/>
            <person name="Diallinas G."/>
            <person name="Emri T."/>
            <person name="Fekete E."/>
            <person name="Flipphi M."/>
            <person name="Freyberg S."/>
            <person name="Gallo A."/>
            <person name="Gournas C."/>
            <person name="Habgood R."/>
            <person name="Hainaut M."/>
            <person name="Harispe M.L."/>
            <person name="Henrissat B."/>
            <person name="Hilden K.S."/>
            <person name="Hope R."/>
            <person name="Hossain A."/>
            <person name="Karabika E."/>
            <person name="Karaffa L."/>
            <person name="Karanyi Z."/>
            <person name="Krasevec N."/>
            <person name="Kuo A."/>
            <person name="Kusch H."/>
            <person name="LaButti K."/>
            <person name="Lagendijk E.L."/>
            <person name="Lapidus A."/>
            <person name="Levasseur A."/>
            <person name="Lindquist E."/>
            <person name="Lipzen A."/>
            <person name="Logrieco A.F."/>
            <person name="MacCabe A."/>
            <person name="Maekelae M.R."/>
            <person name="Malavazi I."/>
            <person name="Melin P."/>
            <person name="Meyer V."/>
            <person name="Mielnichuk N."/>
            <person name="Miskei M."/>
            <person name="Molnar A.P."/>
            <person name="Mule G."/>
            <person name="Ngan C.Y."/>
            <person name="Orejas M."/>
            <person name="Orosz E."/>
            <person name="Ouedraogo J.P."/>
            <person name="Overkamp K.M."/>
            <person name="Park H.-S."/>
            <person name="Perrone G."/>
            <person name="Piumi F."/>
            <person name="Punt P.J."/>
            <person name="Ram A.F."/>
            <person name="Ramon A."/>
            <person name="Rauscher S."/>
            <person name="Record E."/>
            <person name="Riano-Pachon D.M."/>
            <person name="Robert V."/>
            <person name="Roehrig J."/>
            <person name="Ruller R."/>
            <person name="Salamov A."/>
            <person name="Salih N.S."/>
            <person name="Samson R.A."/>
            <person name="Sandor E."/>
            <person name="Sanguinetti M."/>
            <person name="Schuetze T."/>
            <person name="Sepcic K."/>
            <person name="Shelest E."/>
            <person name="Sherlock G."/>
            <person name="Sophianopoulou V."/>
            <person name="Squina F.M."/>
            <person name="Sun H."/>
            <person name="Susca A."/>
            <person name="Todd R.B."/>
            <person name="Tsang A."/>
            <person name="Unkles S.E."/>
            <person name="van de Wiele N."/>
            <person name="van Rossen-Uffink D."/>
            <person name="Oliveira J.V."/>
            <person name="Vesth T.C."/>
            <person name="Visser J."/>
            <person name="Yu J.-H."/>
            <person name="Zhou M."/>
            <person name="Andersen M.R."/>
            <person name="Archer D.B."/>
            <person name="Baker S.E."/>
            <person name="Benoit I."/>
            <person name="Brakhage A.A."/>
            <person name="Braus G.H."/>
            <person name="Fischer R."/>
            <person name="Frisvad J.C."/>
            <person name="Goldman G.H."/>
            <person name="Houbraken J."/>
            <person name="Oakley B."/>
            <person name="Pocsi I."/>
            <person name="Scazzocchio C."/>
            <person name="Seiboth B."/>
            <person name="vanKuyk P.A."/>
            <person name="Wortman J."/>
            <person name="Dyer P.S."/>
            <person name="Grigoriev I.V."/>
        </authorList>
    </citation>
    <scope>NUCLEOTIDE SEQUENCE [LARGE SCALE GENOMIC DNA]</scope>
    <source>
        <strain evidence="5">DTO 134E9</strain>
    </source>
</reference>
<dbReference type="STRING" id="1073089.A0A1L9RLN4"/>
<protein>
    <recommendedName>
        <fullName evidence="6">Glutathione S-transferase</fullName>
    </recommendedName>
</protein>
<dbReference type="InterPro" id="IPR036249">
    <property type="entry name" value="Thioredoxin-like_sf"/>
</dbReference>
<organism evidence="4 5">
    <name type="scientific">Aspergillus wentii DTO 134E9</name>
    <dbReference type="NCBI Taxonomy" id="1073089"/>
    <lineage>
        <taxon>Eukaryota</taxon>
        <taxon>Fungi</taxon>
        <taxon>Dikarya</taxon>
        <taxon>Ascomycota</taxon>
        <taxon>Pezizomycotina</taxon>
        <taxon>Eurotiomycetes</taxon>
        <taxon>Eurotiomycetidae</taxon>
        <taxon>Eurotiales</taxon>
        <taxon>Aspergillaceae</taxon>
        <taxon>Aspergillus</taxon>
        <taxon>Aspergillus subgen. Cremei</taxon>
    </lineage>
</organism>
<accession>A0A1L9RLN4</accession>
<dbReference type="AlphaFoldDB" id="A0A1L9RLN4"/>
<gene>
    <name evidence="4" type="ORF">ASPWEDRAFT_41046</name>
</gene>
<dbReference type="SUPFAM" id="SSF52833">
    <property type="entry name" value="Thioredoxin-like"/>
    <property type="match status" value="1"/>
</dbReference>
<feature type="domain" description="GST N-terminal" evidence="2">
    <location>
        <begin position="1"/>
        <end position="81"/>
    </location>
</feature>
<dbReference type="OrthoDB" id="2309723at2759"/>
<dbReference type="Gene3D" id="1.20.1050.10">
    <property type="match status" value="1"/>
</dbReference>
<dbReference type="PROSITE" id="PS50405">
    <property type="entry name" value="GST_CTER"/>
    <property type="match status" value="1"/>
</dbReference>